<protein>
    <submittedName>
        <fullName evidence="2">Uncharacterized protein</fullName>
    </submittedName>
</protein>
<proteinExistence type="predicted"/>
<dbReference type="Proteomes" id="UP000232196">
    <property type="component" value="Unassembled WGS sequence"/>
</dbReference>
<dbReference type="RefSeq" id="WP_100708121.1">
    <property type="nucleotide sequence ID" value="NZ_NPDL01000001.1"/>
</dbReference>
<organism evidence="2 3">
    <name type="scientific">Leptospira hartskeerlii</name>
    <dbReference type="NCBI Taxonomy" id="2023177"/>
    <lineage>
        <taxon>Bacteria</taxon>
        <taxon>Pseudomonadati</taxon>
        <taxon>Spirochaetota</taxon>
        <taxon>Spirochaetia</taxon>
        <taxon>Leptospirales</taxon>
        <taxon>Leptospiraceae</taxon>
        <taxon>Leptospira</taxon>
    </lineage>
</organism>
<dbReference type="EMBL" id="NPDN01000010">
    <property type="protein sequence ID" value="PJZ24206.1"/>
    <property type="molecule type" value="Genomic_DNA"/>
</dbReference>
<evidence type="ECO:0000313" key="3">
    <source>
        <dbReference type="Proteomes" id="UP000232196"/>
    </source>
</evidence>
<evidence type="ECO:0000256" key="1">
    <source>
        <dbReference type="SAM" id="MobiDB-lite"/>
    </source>
</evidence>
<dbReference type="AlphaFoldDB" id="A0A2M9X925"/>
<feature type="region of interest" description="Disordered" evidence="1">
    <location>
        <begin position="473"/>
        <end position="494"/>
    </location>
</feature>
<name>A0A2M9X925_9LEPT</name>
<dbReference type="PROSITE" id="PS51257">
    <property type="entry name" value="PROKAR_LIPOPROTEIN"/>
    <property type="match status" value="1"/>
</dbReference>
<sequence>MKRFLNSNKIINGFYLLIHGCFLLSFLLVQGCNNAKAISIDASSSAIGALLSDGNFGVFGNFGDAGGTSPAATSPVNVSLSGYVNVTSNDLSLTLSDSTDSTTQTLALTANGSFSFSTELTSGDSYSISLDSYTQGQSCSISTNASGTAGTTGTATIVCERQLAIAAGWKTSSGTPVLKLFGVDHSASPYSVTQNLSLTVGGSPSSVDPELVWNGTNYLLVWKSADTTIKGQYYDIRLTAVGTAFTIYTGTGVTIGKVSATYNPSGEFAVVWTEAASTRATKYQRINSTTGALVGSATTIVSSTVTNFYNADVIWNGSLYYAVFRQSTGNFTNNSLTIYSFTTGTATSVKTYTATTGSDSLPLDYPSILTQGSNVWLFYSQTNTDGSGNISGSTLKNSKNFQTTPAVMRTEINPYGCGPEGGGDQYMISSAAIASITNLLISYDSVCADVGGTYNEVSDLPVTISSGAAGSATDYSDSEIGAGGGGPSPSQTMGSSITCRTNACFISVGNESYDAIYLFDPDFSGNIVGGTSQIYPTDASGIQNPVTVIQ</sequence>
<evidence type="ECO:0000313" key="2">
    <source>
        <dbReference type="EMBL" id="PJZ24206.1"/>
    </source>
</evidence>
<comment type="caution">
    <text evidence="2">The sequence shown here is derived from an EMBL/GenBank/DDBJ whole genome shotgun (WGS) entry which is preliminary data.</text>
</comment>
<gene>
    <name evidence="2" type="ORF">CH357_17860</name>
</gene>
<keyword evidence="3" id="KW-1185">Reference proteome</keyword>
<accession>A0A2M9X925</accession>
<dbReference type="OrthoDB" id="313543at2"/>
<reference evidence="2 3" key="1">
    <citation type="submission" date="2017-07" db="EMBL/GenBank/DDBJ databases">
        <title>Leptospira spp. isolated from tropical soils.</title>
        <authorList>
            <person name="Thibeaux R."/>
            <person name="Iraola G."/>
            <person name="Ferres I."/>
            <person name="Bierque E."/>
            <person name="Girault D."/>
            <person name="Soupe-Gilbert M.-E."/>
            <person name="Picardeau M."/>
            <person name="Goarant C."/>
        </authorList>
    </citation>
    <scope>NUCLEOTIDE SEQUENCE [LARGE SCALE GENOMIC DNA]</scope>
    <source>
        <strain evidence="2 3">MCA1-C-A1</strain>
    </source>
</reference>